<accession>A0A3M2R8U9</accession>
<dbReference type="RefSeq" id="WP_227537712.1">
    <property type="nucleotide sequence ID" value="NZ_QMDL01000005.1"/>
</dbReference>
<reference evidence="2 3" key="1">
    <citation type="submission" date="2018-08" db="EMBL/GenBank/DDBJ databases">
        <title>Whole Genome Sequence of the Moderate Halophilic Marine Bacterium Marinobacter litoralis Sw-45.</title>
        <authorList>
            <person name="Musa H."/>
        </authorList>
    </citation>
    <scope>NUCLEOTIDE SEQUENCE [LARGE SCALE GENOMIC DNA]</scope>
    <source>
        <strain evidence="2 3">Sw-45</strain>
    </source>
</reference>
<sequence length="357" mass="38110">MTIFRCVLIASLCIVRRLPILALAFLFAHSAVAEMKGLSDGEMADIDGAGIGLVLENFLFSHGTDQPDGAGEQARIFRITGIKSTDGRDVDITVNHLYIAGANSNSGQNLTPVNSGRLTNPWRLDVVDGDEIGVPDVAVLEFAAPTKVPVSEGYDCLSSSAVAGSGSCSSRPATADWQGERADIGLQMNVAVGDDRSANLNIHASSAVIDASYIRIWGDSDRRQMAGQFRFNLYSPEITINACSHDGSTCGSKISMSDFVLELAMGNNQQPVFFDVDATGNFLLEIDTMAAPANGTIAANGLRADSDPATWDFYNDYYSNPVYKSNVSVGNFSVSDRNVGGSGAKWHHLRNGSQVIR</sequence>
<comment type="caution">
    <text evidence="2">The sequence shown here is derived from an EMBL/GenBank/DDBJ whole genome shotgun (WGS) entry which is preliminary data.</text>
</comment>
<keyword evidence="3" id="KW-1185">Reference proteome</keyword>
<name>A0A3M2R8U9_9GAMM</name>
<dbReference type="EMBL" id="QMDL01000005">
    <property type="protein sequence ID" value="RMJ01708.1"/>
    <property type="molecule type" value="Genomic_DNA"/>
</dbReference>
<protein>
    <submittedName>
        <fullName evidence="2">Uncharacterized protein</fullName>
    </submittedName>
</protein>
<evidence type="ECO:0000256" key="1">
    <source>
        <dbReference type="SAM" id="SignalP"/>
    </source>
</evidence>
<dbReference type="AlphaFoldDB" id="A0A3M2R8U9"/>
<feature type="chain" id="PRO_5018083726" evidence="1">
    <location>
        <begin position="34"/>
        <end position="357"/>
    </location>
</feature>
<organism evidence="2 3">
    <name type="scientific">Marinobacter litoralis</name>
    <dbReference type="NCBI Taxonomy" id="187981"/>
    <lineage>
        <taxon>Bacteria</taxon>
        <taxon>Pseudomonadati</taxon>
        <taxon>Pseudomonadota</taxon>
        <taxon>Gammaproteobacteria</taxon>
        <taxon>Pseudomonadales</taxon>
        <taxon>Marinobacteraceae</taxon>
        <taxon>Marinobacter</taxon>
    </lineage>
</organism>
<proteinExistence type="predicted"/>
<feature type="signal peptide" evidence="1">
    <location>
        <begin position="1"/>
        <end position="33"/>
    </location>
</feature>
<gene>
    <name evidence="2" type="ORF">DOQ08_02982</name>
</gene>
<keyword evidence="1" id="KW-0732">Signal</keyword>
<dbReference type="Proteomes" id="UP000265903">
    <property type="component" value="Unassembled WGS sequence"/>
</dbReference>
<evidence type="ECO:0000313" key="3">
    <source>
        <dbReference type="Proteomes" id="UP000265903"/>
    </source>
</evidence>
<evidence type="ECO:0000313" key="2">
    <source>
        <dbReference type="EMBL" id="RMJ01708.1"/>
    </source>
</evidence>